<keyword evidence="2" id="KW-1185">Reference proteome</keyword>
<dbReference type="Proteomes" id="UP000271650">
    <property type="component" value="Chromosome"/>
</dbReference>
<evidence type="ECO:0000313" key="1">
    <source>
        <dbReference type="EMBL" id="XRI77203.1"/>
    </source>
</evidence>
<protein>
    <submittedName>
        <fullName evidence="1">LysR substrate-binding domain-containing protein</fullName>
    </submittedName>
</protein>
<proteinExistence type="predicted"/>
<organism evidence="1 2">
    <name type="scientific">Acidithiobacillus sulfuriphilus</name>
    <dbReference type="NCBI Taxonomy" id="1867749"/>
    <lineage>
        <taxon>Bacteria</taxon>
        <taxon>Pseudomonadati</taxon>
        <taxon>Pseudomonadota</taxon>
        <taxon>Acidithiobacillia</taxon>
        <taxon>Acidithiobacillales</taxon>
        <taxon>Acidithiobacillaceae</taxon>
        <taxon>Acidithiobacillus</taxon>
    </lineage>
</organism>
<name>A0ACD5HR35_9PROT</name>
<dbReference type="EMBL" id="CP127527">
    <property type="protein sequence ID" value="XRI77203.1"/>
    <property type="molecule type" value="Genomic_DNA"/>
</dbReference>
<evidence type="ECO:0000313" key="2">
    <source>
        <dbReference type="Proteomes" id="UP000271650"/>
    </source>
</evidence>
<sequence length="311" mass="34223">MAYAKVFPGSAGPLDLRHLRHFVVLAETLHFHRAAERLHLAQPSLSRSIRTLEQDLGTLLFLRNQREVRLTSAGAALLPEARLLLAQAARTQRLMQDIGRGDAGLLRIGFISSTAITLLPFLLRGFRAAHPRVRLELQEMSSAAQTRALLAGQMDVALIRDMEAGPDIRQHSLLRERLLLLVPTGHALVEQAPVSFSRLVDADIVLLRREVAPGSYDRIWANCLAHGLQPRILMELADSNAVLSMVAAGLAVSFLFSSFAQAARPGVTFLPLQDEMADSEVSLAWQEQVAQQSPALRSFIRLAQSAFPLLD</sequence>
<accession>A0ACD5HR35</accession>
<reference evidence="1 2" key="1">
    <citation type="journal article" date="2019" name="Int. J. Syst. Evol. Microbiol.">
        <title>Acidithiobacillus sulfuriphilus sp. nov.: an extremely acidophilic sulfur-oxidizing chemolithotroph isolated from a neutral pH environment.</title>
        <authorList>
            <person name="Falagan C."/>
            <person name="Moya-Beltran A."/>
            <person name="Castro M."/>
            <person name="Quatrini R."/>
            <person name="Johnson D.B."/>
        </authorList>
    </citation>
    <scope>NUCLEOTIDE SEQUENCE [LARGE SCALE GENOMIC DNA]</scope>
    <source>
        <strain evidence="1 2">CJ-2</strain>
    </source>
</reference>
<gene>
    <name evidence="1" type="ORF">EC580_000585</name>
</gene>